<feature type="region of interest" description="Disordered" evidence="8">
    <location>
        <begin position="494"/>
        <end position="531"/>
    </location>
</feature>
<evidence type="ECO:0000256" key="4">
    <source>
        <dbReference type="ARBA" id="ARBA00022692"/>
    </source>
</evidence>
<comment type="catalytic activity">
    <reaction evidence="7">
        <text>myo-inositol(out) + H(+)(out) = myo-inositol(in) + H(+)(in)</text>
        <dbReference type="Rhea" id="RHEA:60364"/>
        <dbReference type="ChEBI" id="CHEBI:15378"/>
        <dbReference type="ChEBI" id="CHEBI:17268"/>
    </reaction>
</comment>
<evidence type="ECO:0000256" key="1">
    <source>
        <dbReference type="ARBA" id="ARBA00004141"/>
    </source>
</evidence>
<dbReference type="SUPFAM" id="SSF103473">
    <property type="entry name" value="MFS general substrate transporter"/>
    <property type="match status" value="1"/>
</dbReference>
<evidence type="ECO:0000256" key="7">
    <source>
        <dbReference type="ARBA" id="ARBA00049119"/>
    </source>
</evidence>
<organism evidence="11 12">
    <name type="scientific">Filobasidium floriforme</name>
    <dbReference type="NCBI Taxonomy" id="5210"/>
    <lineage>
        <taxon>Eukaryota</taxon>
        <taxon>Fungi</taxon>
        <taxon>Dikarya</taxon>
        <taxon>Basidiomycota</taxon>
        <taxon>Agaricomycotina</taxon>
        <taxon>Tremellomycetes</taxon>
        <taxon>Filobasidiales</taxon>
        <taxon>Filobasidiaceae</taxon>
        <taxon>Filobasidium</taxon>
    </lineage>
</organism>
<dbReference type="InterPro" id="IPR050360">
    <property type="entry name" value="MFS_Sugar_Transporters"/>
</dbReference>
<keyword evidence="5 9" id="KW-1133">Transmembrane helix</keyword>
<keyword evidence="6 9" id="KW-0472">Membrane</keyword>
<evidence type="ECO:0000256" key="8">
    <source>
        <dbReference type="SAM" id="MobiDB-lite"/>
    </source>
</evidence>
<feature type="domain" description="Major facilitator superfamily (MFS) profile" evidence="10">
    <location>
        <begin position="35"/>
        <end position="472"/>
    </location>
</feature>
<comment type="similarity">
    <text evidence="2">Belongs to the major facilitator superfamily. Sugar transporter (TC 2.A.1.1) family.</text>
</comment>
<feature type="transmembrane region" description="Helical" evidence="9">
    <location>
        <begin position="350"/>
        <end position="374"/>
    </location>
</feature>
<keyword evidence="12" id="KW-1185">Reference proteome</keyword>
<evidence type="ECO:0000256" key="3">
    <source>
        <dbReference type="ARBA" id="ARBA00022448"/>
    </source>
</evidence>
<dbReference type="InterPro" id="IPR003663">
    <property type="entry name" value="Sugar/inositol_transpt"/>
</dbReference>
<dbReference type="PROSITE" id="PS00216">
    <property type="entry name" value="SUGAR_TRANSPORT_1"/>
    <property type="match status" value="1"/>
</dbReference>
<comment type="subcellular location">
    <subcellularLocation>
        <location evidence="1">Membrane</location>
        <topology evidence="1">Multi-pass membrane protein</topology>
    </subcellularLocation>
</comment>
<feature type="transmembrane region" description="Helical" evidence="9">
    <location>
        <begin position="103"/>
        <end position="123"/>
    </location>
</feature>
<dbReference type="InterPro" id="IPR005829">
    <property type="entry name" value="Sugar_transporter_CS"/>
</dbReference>
<keyword evidence="4 9" id="KW-0812">Transmembrane</keyword>
<proteinExistence type="inferred from homology"/>
<dbReference type="Gene3D" id="1.20.1250.20">
    <property type="entry name" value="MFS general substrate transporter like domains"/>
    <property type="match status" value="1"/>
</dbReference>
<sequence length="531" mass="58173">MSAAAPKWMDVANNTHPRWHRDPALRMNVFYGLGMCLLIATNLDALAVGGGLMQGFQAIPAWQKFFNFPKGARLGLYSAAYFLPSVPSAFLGDWISTKYGRRACIAAGMAFVFVGTLINALAINVGMWIGGRATIGVGIGMSKVAAPVLIQEIAHPRLRPILGSCYQTFAYIGSIGAALLTFAGLYIPGNWSWRYSSLMQILGPGMILPILWFCPESPRWLMKQGKVSEAHQMLATYHANGDMEDPLVQLELREINAALEREAKMQQVSFMDFTRTPGNRKRLGVLILMAFSLNWMGNGIISYYLAPILRSVGITEPIKITLINVGLAIFNLIVAVTSSVNVDRFGRRPLFLVAVVGMFLTFATIMGLSAGFAMTKKSAVGAAVVPFLFIYFGFYSSAFTPLPVAYTVEIMPFNLRSKGVALFTAIATLGNAFNQFVNPIALGEIGWKYYAVYLGILSFYFVIIFLFFPETKRMSAEDASIVFDQPHRLGGGMFEGRGRGSSANDTEVVDMDDAGSDVKGNDIFVDEQKRA</sequence>
<reference evidence="11" key="1">
    <citation type="submission" date="2020-04" db="EMBL/GenBank/DDBJ databases">
        <title>Analysis of mating type loci in Filobasidium floriforme.</title>
        <authorList>
            <person name="Nowrousian M."/>
        </authorList>
    </citation>
    <scope>NUCLEOTIDE SEQUENCE</scope>
    <source>
        <strain evidence="11">CBS 6242</strain>
    </source>
</reference>
<dbReference type="FunFam" id="1.20.1250.20:FF:000134">
    <property type="entry name" value="MFS sugar transporter protein"/>
    <property type="match status" value="1"/>
</dbReference>
<dbReference type="GO" id="GO:0016020">
    <property type="term" value="C:membrane"/>
    <property type="evidence" value="ECO:0007669"/>
    <property type="project" value="UniProtKB-SubCell"/>
</dbReference>
<evidence type="ECO:0000313" key="11">
    <source>
        <dbReference type="EMBL" id="KAG7528589.1"/>
    </source>
</evidence>
<evidence type="ECO:0000256" key="5">
    <source>
        <dbReference type="ARBA" id="ARBA00022989"/>
    </source>
</evidence>
<feature type="transmembrane region" description="Helical" evidence="9">
    <location>
        <begin position="380"/>
        <end position="408"/>
    </location>
</feature>
<evidence type="ECO:0000256" key="2">
    <source>
        <dbReference type="ARBA" id="ARBA00010992"/>
    </source>
</evidence>
<dbReference type="InterPro" id="IPR036259">
    <property type="entry name" value="MFS_trans_sf"/>
</dbReference>
<dbReference type="InterPro" id="IPR005828">
    <property type="entry name" value="MFS_sugar_transport-like"/>
</dbReference>
<feature type="transmembrane region" description="Helical" evidence="9">
    <location>
        <begin position="420"/>
        <end position="437"/>
    </location>
</feature>
<feature type="transmembrane region" description="Helical" evidence="9">
    <location>
        <begin position="318"/>
        <end position="338"/>
    </location>
</feature>
<comment type="caution">
    <text evidence="11">The sequence shown here is derived from an EMBL/GenBank/DDBJ whole genome shotgun (WGS) entry which is preliminary data.</text>
</comment>
<dbReference type="GO" id="GO:0005351">
    <property type="term" value="F:carbohydrate:proton symporter activity"/>
    <property type="evidence" value="ECO:0007669"/>
    <property type="project" value="TreeGrafter"/>
</dbReference>
<evidence type="ECO:0000313" key="12">
    <source>
        <dbReference type="Proteomes" id="UP000812966"/>
    </source>
</evidence>
<dbReference type="Proteomes" id="UP000812966">
    <property type="component" value="Unassembled WGS sequence"/>
</dbReference>
<evidence type="ECO:0000256" key="9">
    <source>
        <dbReference type="SAM" id="Phobius"/>
    </source>
</evidence>
<dbReference type="Pfam" id="PF00083">
    <property type="entry name" value="Sugar_tr"/>
    <property type="match status" value="1"/>
</dbReference>
<gene>
    <name evidence="11" type="ORF">FFLO_06075</name>
</gene>
<name>A0A8K0JFU6_9TREE</name>
<evidence type="ECO:0000256" key="6">
    <source>
        <dbReference type="ARBA" id="ARBA00023136"/>
    </source>
</evidence>
<keyword evidence="3" id="KW-0813">Transport</keyword>
<dbReference type="PANTHER" id="PTHR48022">
    <property type="entry name" value="PLASTIDIC GLUCOSE TRANSPORTER 4"/>
    <property type="match status" value="1"/>
</dbReference>
<feature type="transmembrane region" description="Helical" evidence="9">
    <location>
        <begin position="283"/>
        <end position="306"/>
    </location>
</feature>
<feature type="transmembrane region" description="Helical" evidence="9">
    <location>
        <begin position="449"/>
        <end position="468"/>
    </location>
</feature>
<dbReference type="PRINTS" id="PR00171">
    <property type="entry name" value="SUGRTRNSPORT"/>
</dbReference>
<dbReference type="EMBL" id="JABELV010000177">
    <property type="protein sequence ID" value="KAG7528589.1"/>
    <property type="molecule type" value="Genomic_DNA"/>
</dbReference>
<evidence type="ECO:0000259" key="10">
    <source>
        <dbReference type="PROSITE" id="PS50850"/>
    </source>
</evidence>
<dbReference type="PANTHER" id="PTHR48022:SF52">
    <property type="entry name" value="SUGAR TRANSPORTER, PUTATIVE-RELATED"/>
    <property type="match status" value="1"/>
</dbReference>
<feature type="transmembrane region" description="Helical" evidence="9">
    <location>
        <begin position="169"/>
        <end position="187"/>
    </location>
</feature>
<accession>A0A8K0JFU6</accession>
<dbReference type="InterPro" id="IPR020846">
    <property type="entry name" value="MFS_dom"/>
</dbReference>
<protein>
    <recommendedName>
        <fullName evidence="10">Major facilitator superfamily (MFS) profile domain-containing protein</fullName>
    </recommendedName>
</protein>
<dbReference type="AlphaFoldDB" id="A0A8K0JFU6"/>
<feature type="transmembrane region" description="Helical" evidence="9">
    <location>
        <begin position="74"/>
        <end position="91"/>
    </location>
</feature>
<feature type="transmembrane region" description="Helical" evidence="9">
    <location>
        <begin position="29"/>
        <end position="54"/>
    </location>
</feature>
<dbReference type="OrthoDB" id="6133115at2759"/>
<dbReference type="PROSITE" id="PS50850">
    <property type="entry name" value="MFS"/>
    <property type="match status" value="1"/>
</dbReference>